<feature type="domain" description="HTH lysR-type" evidence="5">
    <location>
        <begin position="24"/>
        <end position="81"/>
    </location>
</feature>
<evidence type="ECO:0000259" key="5">
    <source>
        <dbReference type="PROSITE" id="PS50931"/>
    </source>
</evidence>
<dbReference type="Proteomes" id="UP001224845">
    <property type="component" value="Unassembled WGS sequence"/>
</dbReference>
<evidence type="ECO:0000256" key="3">
    <source>
        <dbReference type="ARBA" id="ARBA00023125"/>
    </source>
</evidence>
<dbReference type="SUPFAM" id="SSF53850">
    <property type="entry name" value="Periplasmic binding protein-like II"/>
    <property type="match status" value="1"/>
</dbReference>
<name>A0AAW8E9G5_VARPD</name>
<dbReference type="GO" id="GO:0003677">
    <property type="term" value="F:DNA binding"/>
    <property type="evidence" value="ECO:0007669"/>
    <property type="project" value="UniProtKB-KW"/>
</dbReference>
<comment type="caution">
    <text evidence="6">The sequence shown here is derived from an EMBL/GenBank/DDBJ whole genome shotgun (WGS) entry which is preliminary data.</text>
</comment>
<dbReference type="GO" id="GO:0003700">
    <property type="term" value="F:DNA-binding transcription factor activity"/>
    <property type="evidence" value="ECO:0007669"/>
    <property type="project" value="InterPro"/>
</dbReference>
<dbReference type="Pfam" id="PF00126">
    <property type="entry name" value="HTH_1"/>
    <property type="match status" value="1"/>
</dbReference>
<gene>
    <name evidence="6" type="ORF">J2W39_000152</name>
</gene>
<protein>
    <submittedName>
        <fullName evidence="6">DNA-binding transcriptional LysR family regulator</fullName>
    </submittedName>
</protein>
<keyword evidence="3 6" id="KW-0238">DNA-binding</keyword>
<dbReference type="SUPFAM" id="SSF46785">
    <property type="entry name" value="Winged helix' DNA-binding domain"/>
    <property type="match status" value="1"/>
</dbReference>
<dbReference type="InterPro" id="IPR036388">
    <property type="entry name" value="WH-like_DNA-bd_sf"/>
</dbReference>
<keyword evidence="2" id="KW-0805">Transcription regulation</keyword>
<evidence type="ECO:0000256" key="4">
    <source>
        <dbReference type="ARBA" id="ARBA00023163"/>
    </source>
</evidence>
<sequence length="339" mass="36847">MPSRFPIAHRCGTIAIPFGDHLGMTLQQLRDLVAVITHGGYRAAARALGQSQAGLTKSVAKLEREHEIVLFDRSGLGASLTSEGEQFIRYAQAVLLEAERAEQWLQAPRRRRAASVSLGVSIEPSLRLVPSVLENYRRALPDVTVRMTHGVSSQLVAGVRENRLELAVTLLPPDLHAVDLKIDFLYESEPVVAVRKGHPLARAASLSELIDCDWVVVGDPSQPGASDASIRELFDNHSLGRPRIAAVTDSLFGAVATLVASECLARLPMAVLEHPLVAGQLVALRLREAPRPYRVALLRKASRPLSREAQTLAAMLSSYARVSRGLSGSTRQQLDGIQH</sequence>
<dbReference type="InterPro" id="IPR050950">
    <property type="entry name" value="HTH-type_LysR_regulators"/>
</dbReference>
<dbReference type="Pfam" id="PF03466">
    <property type="entry name" value="LysR_substrate"/>
    <property type="match status" value="1"/>
</dbReference>
<reference evidence="6" key="1">
    <citation type="submission" date="2023-07" db="EMBL/GenBank/DDBJ databases">
        <title>Sorghum-associated microbial communities from plants grown in Nebraska, USA.</title>
        <authorList>
            <person name="Schachtman D."/>
        </authorList>
    </citation>
    <scope>NUCLEOTIDE SEQUENCE</scope>
    <source>
        <strain evidence="6">DS3315</strain>
    </source>
</reference>
<dbReference type="RefSeq" id="WP_307591564.1">
    <property type="nucleotide sequence ID" value="NZ_JAUSRV010000001.1"/>
</dbReference>
<dbReference type="InterPro" id="IPR005119">
    <property type="entry name" value="LysR_subst-bd"/>
</dbReference>
<dbReference type="Gene3D" id="3.40.190.10">
    <property type="entry name" value="Periplasmic binding protein-like II"/>
    <property type="match status" value="1"/>
</dbReference>
<proteinExistence type="inferred from homology"/>
<dbReference type="InterPro" id="IPR036390">
    <property type="entry name" value="WH_DNA-bd_sf"/>
</dbReference>
<evidence type="ECO:0000256" key="2">
    <source>
        <dbReference type="ARBA" id="ARBA00023015"/>
    </source>
</evidence>
<dbReference type="PANTHER" id="PTHR30419">
    <property type="entry name" value="HTH-TYPE TRANSCRIPTIONAL REGULATOR YBHD"/>
    <property type="match status" value="1"/>
</dbReference>
<dbReference type="Gene3D" id="1.10.10.10">
    <property type="entry name" value="Winged helix-like DNA-binding domain superfamily/Winged helix DNA-binding domain"/>
    <property type="match status" value="1"/>
</dbReference>
<evidence type="ECO:0000313" key="7">
    <source>
        <dbReference type="Proteomes" id="UP001224845"/>
    </source>
</evidence>
<keyword evidence="4" id="KW-0804">Transcription</keyword>
<dbReference type="GO" id="GO:0005829">
    <property type="term" value="C:cytosol"/>
    <property type="evidence" value="ECO:0007669"/>
    <property type="project" value="TreeGrafter"/>
</dbReference>
<dbReference type="InterPro" id="IPR000847">
    <property type="entry name" value="LysR_HTH_N"/>
</dbReference>
<dbReference type="EMBL" id="JAUSRV010000001">
    <property type="protein sequence ID" value="MDP9968929.1"/>
    <property type="molecule type" value="Genomic_DNA"/>
</dbReference>
<comment type="similarity">
    <text evidence="1">Belongs to the LysR transcriptional regulatory family.</text>
</comment>
<evidence type="ECO:0000313" key="6">
    <source>
        <dbReference type="EMBL" id="MDP9968929.1"/>
    </source>
</evidence>
<dbReference type="PANTHER" id="PTHR30419:SF30">
    <property type="entry name" value="LYSR FAMILY TRANSCRIPTIONAL REGULATOR"/>
    <property type="match status" value="1"/>
</dbReference>
<dbReference type="AlphaFoldDB" id="A0AAW8E9G5"/>
<accession>A0AAW8E9G5</accession>
<dbReference type="PROSITE" id="PS50931">
    <property type="entry name" value="HTH_LYSR"/>
    <property type="match status" value="1"/>
</dbReference>
<organism evidence="6 7">
    <name type="scientific">Variovorax paradoxus</name>
    <dbReference type="NCBI Taxonomy" id="34073"/>
    <lineage>
        <taxon>Bacteria</taxon>
        <taxon>Pseudomonadati</taxon>
        <taxon>Pseudomonadota</taxon>
        <taxon>Betaproteobacteria</taxon>
        <taxon>Burkholderiales</taxon>
        <taxon>Comamonadaceae</taxon>
        <taxon>Variovorax</taxon>
    </lineage>
</organism>
<evidence type="ECO:0000256" key="1">
    <source>
        <dbReference type="ARBA" id="ARBA00009437"/>
    </source>
</evidence>